<dbReference type="PANTHER" id="PTHR45737:SF6">
    <property type="entry name" value="VON WILLEBRAND FACTOR A DOMAIN-CONTAINING PROTEIN 5A"/>
    <property type="match status" value="1"/>
</dbReference>
<keyword evidence="4" id="KW-1185">Reference proteome</keyword>
<proteinExistence type="predicted"/>
<dbReference type="InterPro" id="IPR036465">
    <property type="entry name" value="vWFA_dom_sf"/>
</dbReference>
<gene>
    <name evidence="3" type="ORF">ACFP85_15670</name>
</gene>
<dbReference type="PANTHER" id="PTHR45737">
    <property type="entry name" value="VON WILLEBRAND FACTOR A DOMAIN-CONTAINING PROTEIN 5A"/>
    <property type="match status" value="1"/>
</dbReference>
<sequence length="669" mass="73237">MINPLSATIDVELNSILAITRYTLNYTNQQAMPVEAIYHFTLPRIAAVLGCEVTIDGRTYAAVIKGKQTASSDYEQAIREKRRSVLVESLQDGVYAINMGNLAAGESIQISLQLGQALVAQDAGNKLIYRLPTQIFPRYGVSNNDLMPDVNLFAHYPFALNIRDKGVKVLASSHPLQQREDGLAMQGVLDRDIYLEFSASATCGLLQATWQGHSYTLGYPAIADAQVGEPQAFNLHIVADRSGSMLGDSIALLRSALDGLLVNLDDSTGVNLTSFGCKYSLFKESVKPLNGSYRKQLRQFVATIEADMGGTEVMPALLATIKSLPHAGERENHLVLITDGHVDVCDEQMAAVTLLCKQHGVTIHVIGVGYSVNADLAGRLTDATGGRLVLVNPQAEFAGAIADLAAECGFAQLTNPWQWQQHDWGINAPCFSPGLPRLVMAKGCDAQFKNGDSAMPVTEIEGKWAQALVKIAGMQEYLLSSHPHSGELSTQLELLTAYTGMIMVDTGGDLVEGDTQTMVVPHMRPASRVMFSRGGPMDAASPGARDEYLDIPVFLRKKPDYVPSQRFADTMLAALASVWRSPQFTQIGCRRMGISDTLLEMLKTWAQRDNLPFRQVLALYLRLYAEAKNMHLSKRVLKRLNVEWNEENQALRDDMQLYISSTLASEPAA</sequence>
<evidence type="ECO:0000259" key="2">
    <source>
        <dbReference type="PROSITE" id="PS51468"/>
    </source>
</evidence>
<evidence type="ECO:0000259" key="1">
    <source>
        <dbReference type="PROSITE" id="PS50234"/>
    </source>
</evidence>
<dbReference type="Gene3D" id="3.40.50.410">
    <property type="entry name" value="von Willebrand factor, type A domain"/>
    <property type="match status" value="1"/>
</dbReference>
<evidence type="ECO:0000313" key="4">
    <source>
        <dbReference type="Proteomes" id="UP001596364"/>
    </source>
</evidence>
<dbReference type="InterPro" id="IPR013694">
    <property type="entry name" value="VIT"/>
</dbReference>
<dbReference type="RefSeq" id="WP_131257654.1">
    <property type="nucleotide sequence ID" value="NZ_JBHSUS010000001.1"/>
</dbReference>
<name>A0ABW1XNG4_9ALTE</name>
<dbReference type="InterPro" id="IPR002035">
    <property type="entry name" value="VWF_A"/>
</dbReference>
<dbReference type="PROSITE" id="PS50234">
    <property type="entry name" value="VWFA"/>
    <property type="match status" value="1"/>
</dbReference>
<dbReference type="SMART" id="SM00609">
    <property type="entry name" value="VIT"/>
    <property type="match status" value="1"/>
</dbReference>
<feature type="domain" description="VWFA" evidence="1">
    <location>
        <begin position="234"/>
        <end position="408"/>
    </location>
</feature>
<comment type="caution">
    <text evidence="3">The sequence shown here is derived from an EMBL/GenBank/DDBJ whole genome shotgun (WGS) entry which is preliminary data.</text>
</comment>
<organism evidence="3 4">
    <name type="scientific">Pseudobowmanella zhangzhouensis</name>
    <dbReference type="NCBI Taxonomy" id="1537679"/>
    <lineage>
        <taxon>Bacteria</taxon>
        <taxon>Pseudomonadati</taxon>
        <taxon>Pseudomonadota</taxon>
        <taxon>Gammaproteobacteria</taxon>
        <taxon>Alteromonadales</taxon>
        <taxon>Alteromonadaceae</taxon>
    </lineage>
</organism>
<dbReference type="CDD" id="cd00198">
    <property type="entry name" value="vWFA"/>
    <property type="match status" value="1"/>
</dbReference>
<accession>A0ABW1XNG4</accession>
<evidence type="ECO:0000313" key="3">
    <source>
        <dbReference type="EMBL" id="MFC6441592.1"/>
    </source>
</evidence>
<dbReference type="SUPFAM" id="SSF53300">
    <property type="entry name" value="vWA-like"/>
    <property type="match status" value="1"/>
</dbReference>
<dbReference type="Pfam" id="PF08487">
    <property type="entry name" value="VIT"/>
    <property type="match status" value="1"/>
</dbReference>
<dbReference type="Proteomes" id="UP001596364">
    <property type="component" value="Unassembled WGS sequence"/>
</dbReference>
<protein>
    <submittedName>
        <fullName evidence="3">VIT domain-containing protein</fullName>
    </submittedName>
</protein>
<dbReference type="SMART" id="SM00327">
    <property type="entry name" value="VWA"/>
    <property type="match status" value="1"/>
</dbReference>
<dbReference type="EMBL" id="JBHSUS010000001">
    <property type="protein sequence ID" value="MFC6441592.1"/>
    <property type="molecule type" value="Genomic_DNA"/>
</dbReference>
<dbReference type="Pfam" id="PF13768">
    <property type="entry name" value="VWA_3"/>
    <property type="match status" value="1"/>
</dbReference>
<dbReference type="PROSITE" id="PS51468">
    <property type="entry name" value="VIT"/>
    <property type="match status" value="1"/>
</dbReference>
<feature type="domain" description="VIT" evidence="2">
    <location>
        <begin position="1"/>
        <end position="116"/>
    </location>
</feature>
<reference evidence="4" key="1">
    <citation type="journal article" date="2019" name="Int. J. Syst. Evol. Microbiol.">
        <title>The Global Catalogue of Microorganisms (GCM) 10K type strain sequencing project: providing services to taxonomists for standard genome sequencing and annotation.</title>
        <authorList>
            <consortium name="The Broad Institute Genomics Platform"/>
            <consortium name="The Broad Institute Genome Sequencing Center for Infectious Disease"/>
            <person name="Wu L."/>
            <person name="Ma J."/>
        </authorList>
    </citation>
    <scope>NUCLEOTIDE SEQUENCE [LARGE SCALE GENOMIC DNA]</scope>
    <source>
        <strain evidence="4">CGMCC 1.16031</strain>
    </source>
</reference>